<dbReference type="InterPro" id="IPR011006">
    <property type="entry name" value="CheY-like_superfamily"/>
</dbReference>
<dbReference type="Pfam" id="PF12833">
    <property type="entry name" value="HTH_18"/>
    <property type="match status" value="1"/>
</dbReference>
<dbReference type="AlphaFoldDB" id="A0A0A3HPR7"/>
<reference evidence="7 8" key="1">
    <citation type="submission" date="2014-02" db="EMBL/GenBank/DDBJ databases">
        <title>Draft genome sequence of Lysinibacillus sinduriensis JCM 15800.</title>
        <authorList>
            <person name="Zhang F."/>
            <person name="Wang G."/>
            <person name="Zhang L."/>
        </authorList>
    </citation>
    <scope>NUCLEOTIDE SEQUENCE [LARGE SCALE GENOMIC DNA]</scope>
    <source>
        <strain evidence="7 8">JCM 15800</strain>
    </source>
</reference>
<keyword evidence="1" id="KW-0805">Transcription regulation</keyword>
<dbReference type="PROSITE" id="PS50110">
    <property type="entry name" value="RESPONSE_REGULATORY"/>
    <property type="match status" value="1"/>
</dbReference>
<evidence type="ECO:0008006" key="9">
    <source>
        <dbReference type="Google" id="ProtNLM"/>
    </source>
</evidence>
<dbReference type="Gene3D" id="3.40.50.2300">
    <property type="match status" value="1"/>
</dbReference>
<organism evidence="7 8">
    <name type="scientific">Ureibacillus sinduriensis BLB-1 = JCM 15800</name>
    <dbReference type="NCBI Taxonomy" id="1384057"/>
    <lineage>
        <taxon>Bacteria</taxon>
        <taxon>Bacillati</taxon>
        <taxon>Bacillota</taxon>
        <taxon>Bacilli</taxon>
        <taxon>Bacillales</taxon>
        <taxon>Caryophanaceae</taxon>
        <taxon>Ureibacillus</taxon>
    </lineage>
</organism>
<dbReference type="GO" id="GO:0000160">
    <property type="term" value="P:phosphorelay signal transduction system"/>
    <property type="evidence" value="ECO:0007669"/>
    <property type="project" value="InterPro"/>
</dbReference>
<dbReference type="eggNOG" id="COG4753">
    <property type="taxonomic scope" value="Bacteria"/>
</dbReference>
<dbReference type="Gene3D" id="1.10.10.60">
    <property type="entry name" value="Homeodomain-like"/>
    <property type="match status" value="2"/>
</dbReference>
<dbReference type="OrthoDB" id="9807321at2"/>
<keyword evidence="3" id="KW-0804">Transcription</keyword>
<sequence length="244" mass="28359">MTIQLLIIEDEAIVRKSIKNMIEKNRQSITVYTAADVYEANEYLKVAPIHLLILDIQLPEIDGLTFLKQLRKKHPDLCVIILSAHADFAYAQQAIDLNVVKYLVKPVSREALLEVIDQSIGQMEIPPSTDHTSIQQALHYIHSHYSEPLTLQELSDIVHLNTSYFSSLFKQTVGVNFMQYITNYRIKEAKKLLLEHNYSIEEISIRVGYKTSKYFIQIFKEHEKITPNQYRKQRHSKDNGVYPK</sequence>
<keyword evidence="2" id="KW-0238">DNA-binding</keyword>
<proteinExistence type="predicted"/>
<feature type="domain" description="HTH araC/xylS-type" evidence="5">
    <location>
        <begin position="135"/>
        <end position="233"/>
    </location>
</feature>
<evidence type="ECO:0000256" key="1">
    <source>
        <dbReference type="ARBA" id="ARBA00023015"/>
    </source>
</evidence>
<evidence type="ECO:0000313" key="7">
    <source>
        <dbReference type="EMBL" id="KGR74364.1"/>
    </source>
</evidence>
<dbReference type="SMART" id="SM00342">
    <property type="entry name" value="HTH_ARAC"/>
    <property type="match status" value="1"/>
</dbReference>
<keyword evidence="4" id="KW-0597">Phosphoprotein</keyword>
<protein>
    <recommendedName>
        <fullName evidence="9">AraC family transcriptional regulator</fullName>
    </recommendedName>
</protein>
<dbReference type="PANTHER" id="PTHR43280">
    <property type="entry name" value="ARAC-FAMILY TRANSCRIPTIONAL REGULATOR"/>
    <property type="match status" value="1"/>
</dbReference>
<dbReference type="Proteomes" id="UP000030408">
    <property type="component" value="Unassembled WGS sequence"/>
</dbReference>
<dbReference type="Pfam" id="PF00072">
    <property type="entry name" value="Response_reg"/>
    <property type="match status" value="1"/>
</dbReference>
<dbReference type="SMART" id="SM00448">
    <property type="entry name" value="REC"/>
    <property type="match status" value="1"/>
</dbReference>
<feature type="domain" description="Response regulatory" evidence="6">
    <location>
        <begin position="4"/>
        <end position="120"/>
    </location>
</feature>
<dbReference type="InterPro" id="IPR001789">
    <property type="entry name" value="Sig_transdc_resp-reg_receiver"/>
</dbReference>
<dbReference type="GO" id="GO:0043565">
    <property type="term" value="F:sequence-specific DNA binding"/>
    <property type="evidence" value="ECO:0007669"/>
    <property type="project" value="InterPro"/>
</dbReference>
<evidence type="ECO:0000259" key="5">
    <source>
        <dbReference type="PROSITE" id="PS01124"/>
    </source>
</evidence>
<dbReference type="InterPro" id="IPR020449">
    <property type="entry name" value="Tscrpt_reg_AraC-type_HTH"/>
</dbReference>
<dbReference type="SUPFAM" id="SSF52172">
    <property type="entry name" value="CheY-like"/>
    <property type="match status" value="1"/>
</dbReference>
<dbReference type="PANTHER" id="PTHR43280:SF28">
    <property type="entry name" value="HTH-TYPE TRANSCRIPTIONAL ACTIVATOR RHAS"/>
    <property type="match status" value="1"/>
</dbReference>
<dbReference type="GO" id="GO:0003700">
    <property type="term" value="F:DNA-binding transcription factor activity"/>
    <property type="evidence" value="ECO:0007669"/>
    <property type="project" value="InterPro"/>
</dbReference>
<dbReference type="InterPro" id="IPR018060">
    <property type="entry name" value="HTH_AraC"/>
</dbReference>
<feature type="modified residue" description="4-aspartylphosphate" evidence="4">
    <location>
        <position position="55"/>
    </location>
</feature>
<dbReference type="EMBL" id="JPVO01000054">
    <property type="protein sequence ID" value="KGR74364.1"/>
    <property type="molecule type" value="Genomic_DNA"/>
</dbReference>
<dbReference type="InterPro" id="IPR018062">
    <property type="entry name" value="HTH_AraC-typ_CS"/>
</dbReference>
<dbReference type="CDD" id="cd17536">
    <property type="entry name" value="REC_YesN-like"/>
    <property type="match status" value="1"/>
</dbReference>
<name>A0A0A3HPR7_9BACL</name>
<evidence type="ECO:0000259" key="6">
    <source>
        <dbReference type="PROSITE" id="PS50110"/>
    </source>
</evidence>
<dbReference type="STRING" id="1384057.CD33_14750"/>
<dbReference type="SUPFAM" id="SSF46689">
    <property type="entry name" value="Homeodomain-like"/>
    <property type="match status" value="2"/>
</dbReference>
<dbReference type="RefSeq" id="WP_036201656.1">
    <property type="nucleotide sequence ID" value="NZ_AVCY01000002.1"/>
</dbReference>
<comment type="caution">
    <text evidence="7">The sequence shown here is derived from an EMBL/GenBank/DDBJ whole genome shotgun (WGS) entry which is preliminary data.</text>
</comment>
<gene>
    <name evidence="7" type="ORF">CD33_14750</name>
</gene>
<keyword evidence="8" id="KW-1185">Reference proteome</keyword>
<evidence type="ECO:0000256" key="3">
    <source>
        <dbReference type="ARBA" id="ARBA00023163"/>
    </source>
</evidence>
<accession>A0A0A3HPR7</accession>
<dbReference type="PROSITE" id="PS01124">
    <property type="entry name" value="HTH_ARAC_FAMILY_2"/>
    <property type="match status" value="1"/>
</dbReference>
<dbReference type="PRINTS" id="PR00032">
    <property type="entry name" value="HTHARAC"/>
</dbReference>
<evidence type="ECO:0000256" key="2">
    <source>
        <dbReference type="ARBA" id="ARBA00023125"/>
    </source>
</evidence>
<dbReference type="eggNOG" id="COG2207">
    <property type="taxonomic scope" value="Bacteria"/>
</dbReference>
<evidence type="ECO:0000256" key="4">
    <source>
        <dbReference type="PROSITE-ProRule" id="PRU00169"/>
    </source>
</evidence>
<dbReference type="InterPro" id="IPR009057">
    <property type="entry name" value="Homeodomain-like_sf"/>
</dbReference>
<evidence type="ECO:0000313" key="8">
    <source>
        <dbReference type="Proteomes" id="UP000030408"/>
    </source>
</evidence>
<dbReference type="PROSITE" id="PS00041">
    <property type="entry name" value="HTH_ARAC_FAMILY_1"/>
    <property type="match status" value="1"/>
</dbReference>